<proteinExistence type="predicted"/>
<accession>A0A1Y2FEK4</accession>
<evidence type="ECO:0000259" key="1">
    <source>
        <dbReference type="Pfam" id="PF07969"/>
    </source>
</evidence>
<dbReference type="InterPro" id="IPR011059">
    <property type="entry name" value="Metal-dep_hydrolase_composite"/>
</dbReference>
<sequence>MATLITSAKIFTADPVHNELYSILLVDQSGRVCFVGEESKAQTPLALLSPTNITRIDMGGKVIIPGIIDTHSHLSMMGGALLKPDLVRCKSLAKIKETLLAHHTPDPSCPHLLGCAWLFNSLVNDAGVLQRPHRHFLDELLPCFPIYLDTEMGITKETPNPKGGQWEKDEQGELTGLMMETPVVKTVWPFLAQQLLVKEQDQAFDTMFAAYLAMGVTGDIIMAMEGPNLEALERAFARYGGSLPL</sequence>
<dbReference type="PANTHER" id="PTHR22642">
    <property type="entry name" value="IMIDAZOLONEPROPIONASE"/>
    <property type="match status" value="1"/>
</dbReference>
<dbReference type="GO" id="GO:0016810">
    <property type="term" value="F:hydrolase activity, acting on carbon-nitrogen (but not peptide) bonds"/>
    <property type="evidence" value="ECO:0007669"/>
    <property type="project" value="InterPro"/>
</dbReference>
<evidence type="ECO:0000313" key="2">
    <source>
        <dbReference type="EMBL" id="ORY81265.1"/>
    </source>
</evidence>
<protein>
    <recommendedName>
        <fullName evidence="1">Amidohydrolase 3 domain-containing protein</fullName>
    </recommendedName>
</protein>
<dbReference type="Proteomes" id="UP000193467">
    <property type="component" value="Unassembled WGS sequence"/>
</dbReference>
<dbReference type="PANTHER" id="PTHR22642:SF20">
    <property type="entry name" value="AMIDOHYDROLASE 3 DOMAIN-CONTAINING PROTEIN"/>
    <property type="match status" value="1"/>
</dbReference>
<dbReference type="EMBL" id="MCGR01000023">
    <property type="protein sequence ID" value="ORY81265.1"/>
    <property type="molecule type" value="Genomic_DNA"/>
</dbReference>
<dbReference type="InterPro" id="IPR013108">
    <property type="entry name" value="Amidohydro_3"/>
</dbReference>
<dbReference type="AlphaFoldDB" id="A0A1Y2FEK4"/>
<keyword evidence="3" id="KW-1185">Reference proteome</keyword>
<reference evidence="2 3" key="1">
    <citation type="submission" date="2016-07" db="EMBL/GenBank/DDBJ databases">
        <title>Pervasive Adenine N6-methylation of Active Genes in Fungi.</title>
        <authorList>
            <consortium name="DOE Joint Genome Institute"/>
            <person name="Mondo S.J."/>
            <person name="Dannebaum R.O."/>
            <person name="Kuo R.C."/>
            <person name="Labutti K."/>
            <person name="Haridas S."/>
            <person name="Kuo A."/>
            <person name="Salamov A."/>
            <person name="Ahrendt S.R."/>
            <person name="Lipzen A."/>
            <person name="Sullivan W."/>
            <person name="Andreopoulos W.B."/>
            <person name="Clum A."/>
            <person name="Lindquist E."/>
            <person name="Daum C."/>
            <person name="Ramamoorthy G.K."/>
            <person name="Gryganskyi A."/>
            <person name="Culley D."/>
            <person name="Magnuson J.K."/>
            <person name="James T.Y."/>
            <person name="O'Malley M.A."/>
            <person name="Stajich J.E."/>
            <person name="Spatafora J.W."/>
            <person name="Visel A."/>
            <person name="Grigoriev I.V."/>
        </authorList>
    </citation>
    <scope>NUCLEOTIDE SEQUENCE [LARGE SCALE GENOMIC DNA]</scope>
    <source>
        <strain evidence="2 3">62-1032</strain>
    </source>
</reference>
<gene>
    <name evidence="2" type="ORF">BCR35DRAFT_331675</name>
</gene>
<feature type="domain" description="Amidohydrolase 3" evidence="1">
    <location>
        <begin position="56"/>
        <end position="218"/>
    </location>
</feature>
<dbReference type="STRING" id="106004.A0A1Y2FEK4"/>
<dbReference type="OrthoDB" id="3501663at2759"/>
<dbReference type="InParanoid" id="A0A1Y2FEK4"/>
<organism evidence="2 3">
    <name type="scientific">Leucosporidium creatinivorum</name>
    <dbReference type="NCBI Taxonomy" id="106004"/>
    <lineage>
        <taxon>Eukaryota</taxon>
        <taxon>Fungi</taxon>
        <taxon>Dikarya</taxon>
        <taxon>Basidiomycota</taxon>
        <taxon>Pucciniomycotina</taxon>
        <taxon>Microbotryomycetes</taxon>
        <taxon>Leucosporidiales</taxon>
        <taxon>Leucosporidium</taxon>
    </lineage>
</organism>
<evidence type="ECO:0000313" key="3">
    <source>
        <dbReference type="Proteomes" id="UP000193467"/>
    </source>
</evidence>
<comment type="caution">
    <text evidence="2">The sequence shown here is derived from an EMBL/GenBank/DDBJ whole genome shotgun (WGS) entry which is preliminary data.</text>
</comment>
<dbReference type="SUPFAM" id="SSF51338">
    <property type="entry name" value="Composite domain of metallo-dependent hydrolases"/>
    <property type="match status" value="1"/>
</dbReference>
<dbReference type="Gene3D" id="2.30.40.10">
    <property type="entry name" value="Urease, subunit C, domain 1"/>
    <property type="match status" value="1"/>
</dbReference>
<dbReference type="Pfam" id="PF07969">
    <property type="entry name" value="Amidohydro_3"/>
    <property type="match status" value="1"/>
</dbReference>
<name>A0A1Y2FEK4_9BASI</name>